<accession>A0A2N3LFX1</accession>
<gene>
    <name evidence="1" type="ORF">CWO92_18365</name>
</gene>
<dbReference type="Proteomes" id="UP000233440">
    <property type="component" value="Unassembled WGS sequence"/>
</dbReference>
<comment type="caution">
    <text evidence="1">The sequence shown here is derived from an EMBL/GenBank/DDBJ whole genome shotgun (WGS) entry which is preliminary data.</text>
</comment>
<sequence length="81" mass="9517">MNKKLYNFIELLSSREFKAGVVAETVNLGVLNYKLWFNPKTFVLEYKDYPQESVQIICSGHKDYENIPQEDNGELLFRILN</sequence>
<name>A0A2N3LFX1_9BACI</name>
<evidence type="ECO:0000313" key="2">
    <source>
        <dbReference type="Proteomes" id="UP000233440"/>
    </source>
</evidence>
<dbReference type="RefSeq" id="WP_101355670.1">
    <property type="nucleotide sequence ID" value="NZ_PIQO01000017.1"/>
</dbReference>
<dbReference type="EMBL" id="PIQO01000017">
    <property type="protein sequence ID" value="PKR83530.1"/>
    <property type="molecule type" value="Genomic_DNA"/>
</dbReference>
<organism evidence="1 2">
    <name type="scientific">Heyndrickxia camelliae</name>
    <dbReference type="NCBI Taxonomy" id="1707093"/>
    <lineage>
        <taxon>Bacteria</taxon>
        <taxon>Bacillati</taxon>
        <taxon>Bacillota</taxon>
        <taxon>Bacilli</taxon>
        <taxon>Bacillales</taxon>
        <taxon>Bacillaceae</taxon>
        <taxon>Heyndrickxia</taxon>
    </lineage>
</organism>
<reference evidence="1 2" key="1">
    <citation type="submission" date="2017-11" db="EMBL/GenBank/DDBJ databases">
        <title>Bacillus camelliae sp. nov., isolated from pu'er tea.</title>
        <authorList>
            <person name="Niu L."/>
        </authorList>
    </citation>
    <scope>NUCLEOTIDE SEQUENCE [LARGE SCALE GENOMIC DNA]</scope>
    <source>
        <strain evidence="1 2">7578-1</strain>
    </source>
</reference>
<protein>
    <submittedName>
        <fullName evidence="1">Uncharacterized protein</fullName>
    </submittedName>
</protein>
<dbReference type="AlphaFoldDB" id="A0A2N3LFX1"/>
<proteinExistence type="predicted"/>
<evidence type="ECO:0000313" key="1">
    <source>
        <dbReference type="EMBL" id="PKR83530.1"/>
    </source>
</evidence>
<keyword evidence="2" id="KW-1185">Reference proteome</keyword>